<dbReference type="EMBL" id="AP010968">
    <property type="protein sequence ID" value="BAJ31860.1"/>
    <property type="molecule type" value="Genomic_DNA"/>
</dbReference>
<keyword evidence="5 9" id="KW-1133">Transmembrane helix</keyword>
<feature type="compositionally biased region" description="Polar residues" evidence="8">
    <location>
        <begin position="269"/>
        <end position="278"/>
    </location>
</feature>
<gene>
    <name evidence="10" type="ordered locus">KSE_60940</name>
</gene>
<reference evidence="10 11" key="1">
    <citation type="journal article" date="2010" name="DNA Res.">
        <title>Genome sequence of Kitasatospora setae NBRC 14216T: an evolutionary snapshot of the family Streptomycetaceae.</title>
        <authorList>
            <person name="Ichikawa N."/>
            <person name="Oguchi A."/>
            <person name="Ikeda H."/>
            <person name="Ishikawa J."/>
            <person name="Kitani S."/>
            <person name="Watanabe Y."/>
            <person name="Nakamura S."/>
            <person name="Katano Y."/>
            <person name="Kishi E."/>
            <person name="Sasagawa M."/>
            <person name="Ankai A."/>
            <person name="Fukui S."/>
            <person name="Hashimoto Y."/>
            <person name="Kamata S."/>
            <person name="Otoguro M."/>
            <person name="Tanikawa S."/>
            <person name="Nihira T."/>
            <person name="Horinouchi S."/>
            <person name="Ohnishi Y."/>
            <person name="Hayakawa M."/>
            <person name="Kuzuyama T."/>
            <person name="Arisawa A."/>
            <person name="Nomoto F."/>
            <person name="Miura H."/>
            <person name="Takahashi Y."/>
            <person name="Fujita N."/>
        </authorList>
    </citation>
    <scope>NUCLEOTIDE SEQUENCE [LARGE SCALE GENOMIC DNA]</scope>
    <source>
        <strain evidence="11">ATCC 33774 / DSM 43861 / JCM 3304 / KCC A-0304 / NBRC 14216 / KM-6054</strain>
    </source>
</reference>
<dbReference type="KEGG" id="ksk:KSE_60940"/>
<feature type="transmembrane region" description="Helical" evidence="9">
    <location>
        <begin position="103"/>
        <end position="123"/>
    </location>
</feature>
<dbReference type="HOGENOM" id="CLU_041277_0_0_11"/>
<feature type="transmembrane region" description="Helical" evidence="9">
    <location>
        <begin position="395"/>
        <end position="416"/>
    </location>
</feature>
<evidence type="ECO:0000313" key="11">
    <source>
        <dbReference type="Proteomes" id="UP000007076"/>
    </source>
</evidence>
<dbReference type="Proteomes" id="UP000007076">
    <property type="component" value="Chromosome"/>
</dbReference>
<evidence type="ECO:0000256" key="4">
    <source>
        <dbReference type="ARBA" id="ARBA00022692"/>
    </source>
</evidence>
<keyword evidence="3" id="KW-0808">Transferase</keyword>
<feature type="transmembrane region" description="Helical" evidence="9">
    <location>
        <begin position="75"/>
        <end position="96"/>
    </location>
</feature>
<feature type="transmembrane region" description="Helical" evidence="9">
    <location>
        <begin position="362"/>
        <end position="388"/>
    </location>
</feature>
<sequence length="528" mass="53643">MARIGKPIRPAGPAASGRENPTTGLHLAVMTPTGRRTGMDRVTDRHPRPPLPEPAAGRTPSSQPDLPPGPPPGRRLRWCAGWLGCAGWAALFPLISPLGPHRVWGALAAAGYLAAAVVALLPLPLPLPPSPGGRDRARRAVALSGWTAFGGAVLLPLALLVGSGSGQSEVSVLARAGELLLAHGSPYLDAPAGPAEVTPYLPGLAAFGLPHALLGRAAGPATDPRLWCATAFLATGRAAWRHLAPTGARSRDRDHDRGGRQLRSWRWESVTTASTPPQRTGVPSPARTPTRSARVGVLELPSPTQALGTGRTEPAAARTGLVALLASPPVALGVAASGVDLPLTGLLCLALALGAARRPAGAGAALAVAGALKWTAWPAVPVVVALLAVTAGRRAALRCAGVAVAGTALLVAPWLVRAPGPLLRQVFAFPLGRGPWPTPAASPLPGRLLADLGPAGWGAAVGLLLLGGAAVALSLLLRPPRHAVAAADRLAAGLALAFLLAPAGRFGYLALPLFLSAFTRLATAPRSR</sequence>
<feature type="region of interest" description="Disordered" evidence="8">
    <location>
        <begin position="246"/>
        <end position="290"/>
    </location>
</feature>
<proteinExistence type="inferred from homology"/>
<name>E4N126_KITSK</name>
<feature type="transmembrane region" description="Helical" evidence="9">
    <location>
        <begin position="455"/>
        <end position="477"/>
    </location>
</feature>
<feature type="transmembrane region" description="Helical" evidence="9">
    <location>
        <begin position="143"/>
        <end position="161"/>
    </location>
</feature>
<keyword evidence="4 9" id="KW-0812">Transmembrane</keyword>
<feature type="region of interest" description="Disordered" evidence="8">
    <location>
        <begin position="1"/>
        <end position="72"/>
    </location>
</feature>
<evidence type="ECO:0008006" key="12">
    <source>
        <dbReference type="Google" id="ProtNLM"/>
    </source>
</evidence>
<accession>E4N126</accession>
<feature type="compositionally biased region" description="Basic and acidic residues" evidence="8">
    <location>
        <begin position="249"/>
        <end position="259"/>
    </location>
</feature>
<keyword evidence="11" id="KW-1185">Reference proteome</keyword>
<comment type="similarity">
    <text evidence="7">Belongs to the glycosyltransferase 87 family.</text>
</comment>
<dbReference type="PATRIC" id="fig|452652.3.peg.6106"/>
<dbReference type="eggNOG" id="ENOG5031JHI">
    <property type="taxonomic scope" value="Bacteria"/>
</dbReference>
<organism evidence="10 11">
    <name type="scientific">Kitasatospora setae (strain ATCC 33774 / DSM 43861 / JCM 3304 / KCC A-0304 / NBRC 14216 / KM-6054)</name>
    <name type="common">Streptomyces setae</name>
    <dbReference type="NCBI Taxonomy" id="452652"/>
    <lineage>
        <taxon>Bacteria</taxon>
        <taxon>Bacillati</taxon>
        <taxon>Actinomycetota</taxon>
        <taxon>Actinomycetes</taxon>
        <taxon>Kitasatosporales</taxon>
        <taxon>Streptomycetaceae</taxon>
        <taxon>Kitasatospora</taxon>
    </lineage>
</organism>
<dbReference type="Pfam" id="PF09594">
    <property type="entry name" value="GT87"/>
    <property type="match status" value="1"/>
</dbReference>
<dbReference type="AlphaFoldDB" id="E4N126"/>
<evidence type="ECO:0000256" key="7">
    <source>
        <dbReference type="ARBA" id="ARBA00024033"/>
    </source>
</evidence>
<evidence type="ECO:0000256" key="9">
    <source>
        <dbReference type="SAM" id="Phobius"/>
    </source>
</evidence>
<evidence type="ECO:0000313" key="10">
    <source>
        <dbReference type="EMBL" id="BAJ31860.1"/>
    </source>
</evidence>
<dbReference type="GO" id="GO:0016758">
    <property type="term" value="F:hexosyltransferase activity"/>
    <property type="evidence" value="ECO:0007669"/>
    <property type="project" value="InterPro"/>
</dbReference>
<protein>
    <recommendedName>
        <fullName evidence="12">DUF2029 domain-containing protein</fullName>
    </recommendedName>
</protein>
<evidence type="ECO:0000256" key="8">
    <source>
        <dbReference type="SAM" id="MobiDB-lite"/>
    </source>
</evidence>
<dbReference type="STRING" id="452652.KSE_60940"/>
<comment type="subcellular location">
    <subcellularLocation>
        <location evidence="1">Cell membrane</location>
        <topology evidence="1">Multi-pass membrane protein</topology>
    </subcellularLocation>
</comment>
<evidence type="ECO:0000256" key="1">
    <source>
        <dbReference type="ARBA" id="ARBA00004651"/>
    </source>
</evidence>
<dbReference type="InterPro" id="IPR018584">
    <property type="entry name" value="GT87"/>
</dbReference>
<evidence type="ECO:0000256" key="6">
    <source>
        <dbReference type="ARBA" id="ARBA00023136"/>
    </source>
</evidence>
<feature type="transmembrane region" description="Helical" evidence="9">
    <location>
        <begin position="489"/>
        <end position="511"/>
    </location>
</feature>
<feature type="compositionally biased region" description="Basic and acidic residues" evidence="8">
    <location>
        <begin position="37"/>
        <end position="47"/>
    </location>
</feature>
<evidence type="ECO:0000256" key="3">
    <source>
        <dbReference type="ARBA" id="ARBA00022679"/>
    </source>
</evidence>
<dbReference type="GO" id="GO:0005886">
    <property type="term" value="C:plasma membrane"/>
    <property type="evidence" value="ECO:0007669"/>
    <property type="project" value="UniProtKB-SubCell"/>
</dbReference>
<evidence type="ECO:0000256" key="5">
    <source>
        <dbReference type="ARBA" id="ARBA00022989"/>
    </source>
</evidence>
<keyword evidence="2" id="KW-1003">Cell membrane</keyword>
<keyword evidence="6 9" id="KW-0472">Membrane</keyword>
<evidence type="ECO:0000256" key="2">
    <source>
        <dbReference type="ARBA" id="ARBA00022475"/>
    </source>
</evidence>